<organism evidence="1 2">
    <name type="scientific">Micromonospora kangleipakensis</name>
    <dbReference type="NCBI Taxonomy" id="1077942"/>
    <lineage>
        <taxon>Bacteria</taxon>
        <taxon>Bacillati</taxon>
        <taxon>Actinomycetota</taxon>
        <taxon>Actinomycetes</taxon>
        <taxon>Micromonosporales</taxon>
        <taxon>Micromonosporaceae</taxon>
        <taxon>Micromonospora</taxon>
    </lineage>
</organism>
<reference evidence="1 2" key="1">
    <citation type="submission" date="2019-02" db="EMBL/GenBank/DDBJ databases">
        <title>Sequencing the genomes of 1000 actinobacteria strains.</title>
        <authorList>
            <person name="Klenk H.-P."/>
        </authorList>
    </citation>
    <scope>NUCLEOTIDE SEQUENCE [LARGE SCALE GENOMIC DNA]</scope>
    <source>
        <strain evidence="1 2">DSM 45612</strain>
    </source>
</reference>
<comment type="caution">
    <text evidence="1">The sequence shown here is derived from an EMBL/GenBank/DDBJ whole genome shotgun (WGS) entry which is preliminary data.</text>
</comment>
<dbReference type="AlphaFoldDB" id="A0A4Q8BCZ1"/>
<gene>
    <name evidence="1" type="ORF">EV384_3538</name>
</gene>
<dbReference type="OrthoDB" id="3295168at2"/>
<keyword evidence="2" id="KW-1185">Reference proteome</keyword>
<evidence type="ECO:0000313" key="2">
    <source>
        <dbReference type="Proteomes" id="UP000294114"/>
    </source>
</evidence>
<name>A0A4Q8BCZ1_9ACTN</name>
<dbReference type="Proteomes" id="UP000294114">
    <property type="component" value="Unassembled WGS sequence"/>
</dbReference>
<dbReference type="RefSeq" id="WP_130334724.1">
    <property type="nucleotide sequence ID" value="NZ_SHLD01000001.1"/>
</dbReference>
<accession>A0A4Q8BCZ1</accession>
<proteinExistence type="predicted"/>
<dbReference type="EMBL" id="SHLD01000001">
    <property type="protein sequence ID" value="RZU75023.1"/>
    <property type="molecule type" value="Genomic_DNA"/>
</dbReference>
<sequence length="231" mass="24924">MPLRGYLDGFQPPVDASVLVDATPWLDDPTFWPAFLLSVGGSFTAAVAFDIDPADVEVYAEEMHQPDRWPIITLDLARGHCLHILFRNFDGDSGWDYLLQPAGSDAVITAAALEGGFHGPALSWSELVTTASQPDSKRSQAERLLLLLPAVGDSGIPRGANNVVASALSATGAQQRQNEVAGELLNASHRFWGDSDWTERRGLPVCLGRHSPRHPEAPIDRLAMMAEAFGG</sequence>
<evidence type="ECO:0000313" key="1">
    <source>
        <dbReference type="EMBL" id="RZU75023.1"/>
    </source>
</evidence>
<protein>
    <submittedName>
        <fullName evidence="1">Uncharacterized protein</fullName>
    </submittedName>
</protein>